<accession>A0A2C6DUH2</accession>
<evidence type="ECO:0000313" key="4">
    <source>
        <dbReference type="Proteomes" id="UP000373449"/>
    </source>
</evidence>
<evidence type="ECO:0000313" key="2">
    <source>
        <dbReference type="EMBL" id="VFS53338.1"/>
    </source>
</evidence>
<evidence type="ECO:0000313" key="1">
    <source>
        <dbReference type="EMBL" id="PHI32125.1"/>
    </source>
</evidence>
<dbReference type="STRING" id="1111728.GCA_000427805_02188"/>
<reference evidence="1" key="2">
    <citation type="submission" date="2017-09" db="EMBL/GenBank/DDBJ databases">
        <title>FDA dAtabase for Regulatory Grade micrObial Sequences (FDA-ARGOS): Supporting development and validation of Infectious Disease Dx tests.</title>
        <authorList>
            <person name="Minogue T."/>
            <person name="Wolcott M."/>
            <person name="Wasieloski L."/>
            <person name="Aguilar W."/>
            <person name="Moore D."/>
            <person name="Tallon L.J."/>
            <person name="Sadzewicz L."/>
            <person name="Ott S."/>
            <person name="Zhao X."/>
            <person name="Nagaraj S."/>
            <person name="Vavikolanu K."/>
            <person name="Aluvathingal J."/>
            <person name="Nadendla S."/>
            <person name="Sichtig H."/>
        </authorList>
    </citation>
    <scope>NUCLEOTIDE SEQUENCE</scope>
    <source>
        <strain evidence="1">FDAARGOS_387</strain>
    </source>
</reference>
<protein>
    <submittedName>
        <fullName evidence="1">Uncharacterized protein</fullName>
    </submittedName>
</protein>
<dbReference type="EMBL" id="PDDX01000001">
    <property type="protein sequence ID" value="PHI32125.1"/>
    <property type="molecule type" value="Genomic_DNA"/>
</dbReference>
<proteinExistence type="predicted"/>
<reference evidence="2 4" key="3">
    <citation type="submission" date="2019-03" db="EMBL/GenBank/DDBJ databases">
        <authorList>
            <consortium name="Pathogen Informatics"/>
        </authorList>
    </citation>
    <scope>NUCLEOTIDE SEQUENCE [LARGE SCALE GENOMIC DNA]</scope>
    <source>
        <strain evidence="2 4">NCTC12282</strain>
    </source>
</reference>
<dbReference type="AlphaFoldDB" id="A0A2C6DUH2"/>
<dbReference type="RefSeq" id="WP_029094905.1">
    <property type="nucleotide sequence ID" value="NZ_BRLG01000035.1"/>
</dbReference>
<dbReference type="OrthoDB" id="9131875at2"/>
<dbReference type="Proteomes" id="UP000373449">
    <property type="component" value="Unassembled WGS sequence"/>
</dbReference>
<name>A0A2C6DUH2_9GAMM</name>
<dbReference type="Pfam" id="PF19991">
    <property type="entry name" value="HMA_2"/>
    <property type="match status" value="1"/>
</dbReference>
<keyword evidence="3" id="KW-1185">Reference proteome</keyword>
<evidence type="ECO:0000313" key="3">
    <source>
        <dbReference type="Proteomes" id="UP000224974"/>
    </source>
</evidence>
<dbReference type="Proteomes" id="UP000224974">
    <property type="component" value="Unassembled WGS sequence"/>
</dbReference>
<gene>
    <name evidence="1" type="ORF">CRN84_23790</name>
    <name evidence="2" type="ORF">NCTC12282_06441</name>
</gene>
<organism evidence="1 3">
    <name type="scientific">Budvicia aquatica</name>
    <dbReference type="NCBI Taxonomy" id="82979"/>
    <lineage>
        <taxon>Bacteria</taxon>
        <taxon>Pseudomonadati</taxon>
        <taxon>Pseudomonadota</taxon>
        <taxon>Gammaproteobacteria</taxon>
        <taxon>Enterobacterales</taxon>
        <taxon>Budviciaceae</taxon>
        <taxon>Budvicia</taxon>
    </lineage>
</organism>
<reference evidence="3" key="1">
    <citation type="submission" date="2017-09" db="EMBL/GenBank/DDBJ databases">
        <title>FDA dAtabase for Regulatory Grade micrObial Sequences (FDA-ARGOS): Supporting development and validation of Infectious Disease Dx tests.</title>
        <authorList>
            <person name="Minogue T."/>
            <person name="Wolcott M."/>
            <person name="Wasieloski L."/>
            <person name="Aguilar W."/>
            <person name="Moore D."/>
            <person name="Tallon L."/>
            <person name="Sadzewicz L."/>
            <person name="Ott S."/>
            <person name="Zhao X."/>
            <person name="Nagaraj S."/>
            <person name="Vavikolanu K."/>
            <person name="Aluvathingal J."/>
            <person name="Nadendla S."/>
            <person name="Sichtig H."/>
        </authorList>
    </citation>
    <scope>NUCLEOTIDE SEQUENCE [LARGE SCALE GENOMIC DNA]</scope>
    <source>
        <strain evidence="3">FDAARGOS_387</strain>
    </source>
</reference>
<dbReference type="EMBL" id="CAADJA010000002">
    <property type="protein sequence ID" value="VFS53338.1"/>
    <property type="molecule type" value="Genomic_DNA"/>
</dbReference>
<sequence length="110" mass="12047">MSSNSFSGLMALRRFVELAHHIPGRLRLRFTNRLIAGLSQSKLSSLEELCGPDQCLRSYTLNTATGSLLLEYDAKRLSPALLEQLFGADDDLAQQALTAILPIISPSDSQ</sequence>